<feature type="transmembrane region" description="Helical" evidence="7">
    <location>
        <begin position="95"/>
        <end position="115"/>
    </location>
</feature>
<dbReference type="PANTHER" id="PTHR12191">
    <property type="entry name" value="SOLUTE CARRIER FAMILY 39"/>
    <property type="match status" value="1"/>
</dbReference>
<dbReference type="InterPro" id="IPR049406">
    <property type="entry name" value="ZIP4_12_EF-hand"/>
</dbReference>
<evidence type="ECO:0000256" key="2">
    <source>
        <dbReference type="ARBA" id="ARBA00006939"/>
    </source>
</evidence>
<feature type="region of interest" description="Disordered" evidence="6">
    <location>
        <begin position="439"/>
        <end position="459"/>
    </location>
</feature>
<evidence type="ECO:0000313" key="9">
    <source>
        <dbReference type="EMBL" id="KAK2570368.1"/>
    </source>
</evidence>
<dbReference type="GO" id="GO:0005385">
    <property type="term" value="F:zinc ion transmembrane transporter activity"/>
    <property type="evidence" value="ECO:0007669"/>
    <property type="project" value="TreeGrafter"/>
</dbReference>
<proteinExistence type="inferred from homology"/>
<dbReference type="GO" id="GO:0140410">
    <property type="term" value="F:monoatomic cation:bicarbonate symporter activity"/>
    <property type="evidence" value="ECO:0007669"/>
    <property type="project" value="TreeGrafter"/>
</dbReference>
<keyword evidence="5 7" id="KW-0472">Membrane</keyword>
<sequence>MSVKSSLSRASMYGDRSGKKTSQKISNVAWMIIIGDTLHNLSDGLAIGAAFSAGGNSGISGGISTSIAVFCHELPHELGDFAVLLTSGMSVKRALLANFLSALSCYVGLAIGIFIGQEGEVRFWIFAVAGGMFLYVALVDMLPELMHSEALRKDPIITFVLQNLGLLVGFVIMLIIALYEEDLMAINRKHEHYTFNDLREAVDGDSLSSEDQLRLFDRLKLLNCTEPKSTPDYRQCFTPKDLHDIDGSPPSKALNATEFQEISPVILFCLLPARERNSGNTSCDVYPKNHSELFSEFVKNFDKGKHGINIEALDLILKAINKTIGEFLVKKKCFSAKSIFNEVKDEEHEQEEHGHAHEEHHGAEEKSLDQHDFERASASIIFHLVQGFCIEEGHAHNGTESKLPSKEFFLEEIFGNKTHLLEENLEKITKVLGIGEKSAAASSGNKHSDHAHKHRRRRSTDFLSELKLLKSHSIHRRAVDSHGHESGANEHHATEAKCYSLDDMLAVFGIDHSTGADRYDFQQICPAFIQQVTSEACKADQSHQSTSAPMETEKHMGKIWGYGIAAVTVISLTSLAGVATLPLLGKRVYKKILALLVALAVGTLSGDAVLHLLPHAFGLHAHESEGTSSDGHADHSAENAFLWKAVVVLASIYSFFLFEILMHLGLMSKLGLNHGHSHFNAEVPGPPSRHISFKGKRNCSKFEHHERLPSFDKSDEKEKAQVENGDIVLRNVEGNKNSNSSASCSFYPQCLYEHVFAKDTEEIELFEAAKGGLDDHPNGVSKRPPGRMSVKSSLSRASIYADESGKKSWKKISTVAWVIIIGDTLHNLSDGLAIGAVFSEGGNSGVSGGISTSIAIFCHELPHELGDFAVLLTAGMSVKEALLANFLSALSCYIGLVIGIYVGQEGEVRFWIFAIAGGVFLYVALVDMLPELMHSDALQTDPIVTFLLQNLGLLLGFGIMLIIVLYEEDLMAIKF</sequence>
<accession>A0AAD9QZZ8</accession>
<gene>
    <name evidence="9" type="ORF">P5673_005164</name>
</gene>
<feature type="transmembrane region" description="Helical" evidence="7">
    <location>
        <begin position="559"/>
        <end position="585"/>
    </location>
</feature>
<evidence type="ECO:0000256" key="1">
    <source>
        <dbReference type="ARBA" id="ARBA00004141"/>
    </source>
</evidence>
<reference evidence="9" key="1">
    <citation type="journal article" date="2023" name="G3 (Bethesda)">
        <title>Whole genome assembly and annotation of the endangered Caribbean coral Acropora cervicornis.</title>
        <authorList>
            <person name="Selwyn J.D."/>
            <person name="Vollmer S.V."/>
        </authorList>
    </citation>
    <scope>NUCLEOTIDE SEQUENCE</scope>
    <source>
        <strain evidence="9">K2</strain>
    </source>
</reference>
<feature type="transmembrane region" description="Helical" evidence="7">
    <location>
        <begin position="121"/>
        <end position="143"/>
    </location>
</feature>
<feature type="transmembrane region" description="Helical" evidence="7">
    <location>
        <begin position="641"/>
        <end position="662"/>
    </location>
</feature>
<feature type="compositionally biased region" description="Basic residues" evidence="6">
    <location>
        <begin position="449"/>
        <end position="458"/>
    </location>
</feature>
<feature type="transmembrane region" description="Helical" evidence="7">
    <location>
        <begin position="592"/>
        <end position="613"/>
    </location>
</feature>
<protein>
    <submittedName>
        <fullName evidence="9">Metal cation symporter ZIP14</fullName>
    </submittedName>
</protein>
<evidence type="ECO:0000313" key="10">
    <source>
        <dbReference type="Proteomes" id="UP001249851"/>
    </source>
</evidence>
<evidence type="ECO:0000256" key="5">
    <source>
        <dbReference type="ARBA" id="ARBA00023136"/>
    </source>
</evidence>
<dbReference type="InterPro" id="IPR003689">
    <property type="entry name" value="ZIP"/>
</dbReference>
<dbReference type="Pfam" id="PF02535">
    <property type="entry name" value="Zip"/>
    <property type="match status" value="2"/>
</dbReference>
<feature type="transmembrane region" description="Helical" evidence="7">
    <location>
        <begin position="882"/>
        <end position="902"/>
    </location>
</feature>
<evidence type="ECO:0000259" key="8">
    <source>
        <dbReference type="Pfam" id="PF21116"/>
    </source>
</evidence>
<comment type="caution">
    <text evidence="9">The sequence shown here is derived from an EMBL/GenBank/DDBJ whole genome shotgun (WGS) entry which is preliminary data.</text>
</comment>
<dbReference type="GO" id="GO:0005886">
    <property type="term" value="C:plasma membrane"/>
    <property type="evidence" value="ECO:0007669"/>
    <property type="project" value="TreeGrafter"/>
</dbReference>
<dbReference type="GO" id="GO:0030003">
    <property type="term" value="P:intracellular monoatomic cation homeostasis"/>
    <property type="evidence" value="ECO:0007669"/>
    <property type="project" value="TreeGrafter"/>
</dbReference>
<feature type="region of interest" description="Disordered" evidence="6">
    <location>
        <begin position="345"/>
        <end position="369"/>
    </location>
</feature>
<dbReference type="Proteomes" id="UP001249851">
    <property type="component" value="Unassembled WGS sequence"/>
</dbReference>
<dbReference type="PANTHER" id="PTHR12191:SF37">
    <property type="entry name" value="ZINC TRANSPORTER FOI"/>
    <property type="match status" value="1"/>
</dbReference>
<evidence type="ECO:0000256" key="7">
    <source>
        <dbReference type="SAM" id="Phobius"/>
    </source>
</evidence>
<comment type="subcellular location">
    <subcellularLocation>
        <location evidence="1">Membrane</location>
        <topology evidence="1">Multi-pass membrane protein</topology>
    </subcellularLocation>
</comment>
<dbReference type="EMBL" id="JARQWQ010000008">
    <property type="protein sequence ID" value="KAK2570368.1"/>
    <property type="molecule type" value="Genomic_DNA"/>
</dbReference>
<evidence type="ECO:0000256" key="4">
    <source>
        <dbReference type="ARBA" id="ARBA00022989"/>
    </source>
</evidence>
<comment type="similarity">
    <text evidence="2">Belongs to the ZIP transporter (TC 2.A.5) family.</text>
</comment>
<keyword evidence="3 7" id="KW-0812">Transmembrane</keyword>
<feature type="transmembrane region" description="Helical" evidence="7">
    <location>
        <begin position="908"/>
        <end position="925"/>
    </location>
</feature>
<keyword evidence="4 7" id="KW-1133">Transmembrane helix</keyword>
<organism evidence="9 10">
    <name type="scientific">Acropora cervicornis</name>
    <name type="common">Staghorn coral</name>
    <dbReference type="NCBI Taxonomy" id="6130"/>
    <lineage>
        <taxon>Eukaryota</taxon>
        <taxon>Metazoa</taxon>
        <taxon>Cnidaria</taxon>
        <taxon>Anthozoa</taxon>
        <taxon>Hexacorallia</taxon>
        <taxon>Scleractinia</taxon>
        <taxon>Astrocoeniina</taxon>
        <taxon>Acroporidae</taxon>
        <taxon>Acropora</taxon>
    </lineage>
</organism>
<dbReference type="Pfam" id="PF21116">
    <property type="entry name" value="EF-hand_Zip"/>
    <property type="match status" value="1"/>
</dbReference>
<feature type="transmembrane region" description="Helical" evidence="7">
    <location>
        <begin position="155"/>
        <end position="179"/>
    </location>
</feature>
<evidence type="ECO:0000256" key="6">
    <source>
        <dbReference type="SAM" id="MobiDB-lite"/>
    </source>
</evidence>
<evidence type="ECO:0000256" key="3">
    <source>
        <dbReference type="ARBA" id="ARBA00022692"/>
    </source>
</evidence>
<dbReference type="AlphaFoldDB" id="A0AAD9QZZ8"/>
<reference evidence="9" key="2">
    <citation type="journal article" date="2023" name="Science">
        <title>Genomic signatures of disease resistance in endangered staghorn corals.</title>
        <authorList>
            <person name="Vollmer S.V."/>
            <person name="Selwyn J.D."/>
            <person name="Despard B.A."/>
            <person name="Roesel C.L."/>
        </authorList>
    </citation>
    <scope>NUCLEOTIDE SEQUENCE</scope>
    <source>
        <strain evidence="9">K2</strain>
    </source>
</reference>
<dbReference type="GO" id="GO:0071578">
    <property type="term" value="P:zinc ion import across plasma membrane"/>
    <property type="evidence" value="ECO:0007669"/>
    <property type="project" value="TreeGrafter"/>
</dbReference>
<dbReference type="InterPro" id="IPR050799">
    <property type="entry name" value="ZIP_Transporter"/>
</dbReference>
<keyword evidence="10" id="KW-1185">Reference proteome</keyword>
<feature type="transmembrane region" description="Helical" evidence="7">
    <location>
        <begin position="946"/>
        <end position="966"/>
    </location>
</feature>
<name>A0AAD9QZZ8_ACRCE</name>
<feature type="domain" description="Zinc transporter ZIP4/12 EF-hand" evidence="8">
    <location>
        <begin position="416"/>
        <end position="536"/>
    </location>
</feature>